<sequence>MKKPLQKFDSFALSLFPTEVEHVRNNNEISDPELISILDKLHILVNFPERHIVFNPEIDPRKYSRIISYFNTKLDKIDVDAYYAWITKIDYQITTDAIPPEEQQRILREIESFEPGWFHAASFYRTMQNYKRYLLIRYREKEYLIIKNFLEQYEIYYAENEEIEKHIDDLTSKFVLPESLHSNSVETADIDWLLNTFNNDQISKKNRYQAIVAYNLFHIISRQITPMHAPMAALEKSLLKGDFYSRRILANYYANKLLLRNYEGDHERAAFCGLQSIKQYTEDYLYYLNNYCSVLMNLNKFDEVLYRSRDAMHVYKSSQDSGRRLIFMANYCRCLNNYLEYKKSIRLAKRLIDELGNSIFQFKWHYLFRVYFSALMQDDRHADLLRMERKHKLNDRENQLEFAPYLQLYTLAAGFLEMKLASAHYKSKLEKIRSIIKPEQKAEMQSLLTEVEKLN</sequence>
<keyword evidence="2" id="KW-1185">Reference proteome</keyword>
<evidence type="ECO:0008006" key="3">
    <source>
        <dbReference type="Google" id="ProtNLM"/>
    </source>
</evidence>
<dbReference type="Proteomes" id="UP000486602">
    <property type="component" value="Unassembled WGS sequence"/>
</dbReference>
<protein>
    <recommendedName>
        <fullName evidence="3">Tetratricopeptide repeat protein</fullName>
    </recommendedName>
</protein>
<organism evidence="1 2">
    <name type="scientific">Cryomorpha ignava</name>
    <dbReference type="NCBI Taxonomy" id="101383"/>
    <lineage>
        <taxon>Bacteria</taxon>
        <taxon>Pseudomonadati</taxon>
        <taxon>Bacteroidota</taxon>
        <taxon>Flavobacteriia</taxon>
        <taxon>Flavobacteriales</taxon>
        <taxon>Cryomorphaceae</taxon>
        <taxon>Cryomorpha</taxon>
    </lineage>
</organism>
<evidence type="ECO:0000313" key="1">
    <source>
        <dbReference type="EMBL" id="NEN23334.1"/>
    </source>
</evidence>
<dbReference type="EMBL" id="JAAGVY010000010">
    <property type="protein sequence ID" value="NEN23334.1"/>
    <property type="molecule type" value="Genomic_DNA"/>
</dbReference>
<dbReference type="AlphaFoldDB" id="A0A7K3WPA1"/>
<accession>A0A7K3WPA1</accession>
<proteinExistence type="predicted"/>
<name>A0A7K3WPA1_9FLAO</name>
<evidence type="ECO:0000313" key="2">
    <source>
        <dbReference type="Proteomes" id="UP000486602"/>
    </source>
</evidence>
<reference evidence="1 2" key="1">
    <citation type="submission" date="2020-02" db="EMBL/GenBank/DDBJ databases">
        <title>Out from the shadows clarifying the taxonomy of the family Cryomorphaceae and related taxa by utilizing the GTDB taxonomic framework.</title>
        <authorList>
            <person name="Bowman J.P."/>
        </authorList>
    </citation>
    <scope>NUCLEOTIDE SEQUENCE [LARGE SCALE GENOMIC DNA]</scope>
    <source>
        <strain evidence="1 2">QSSC 1-22</strain>
    </source>
</reference>
<dbReference type="RefSeq" id="WP_163284461.1">
    <property type="nucleotide sequence ID" value="NZ_JAAGVY010000010.1"/>
</dbReference>
<comment type="caution">
    <text evidence="1">The sequence shown here is derived from an EMBL/GenBank/DDBJ whole genome shotgun (WGS) entry which is preliminary data.</text>
</comment>
<gene>
    <name evidence="1" type="ORF">G3O08_07460</name>
</gene>